<dbReference type="GO" id="GO:0005525">
    <property type="term" value="F:GTP binding"/>
    <property type="evidence" value="ECO:0007669"/>
    <property type="project" value="UniProtKB-UniRule"/>
</dbReference>
<dbReference type="InterPro" id="IPR000385">
    <property type="entry name" value="MoaA_NifB_PqqE_Fe-S-bd_CS"/>
</dbReference>
<dbReference type="PROSITE" id="PS01305">
    <property type="entry name" value="MOAA_NIFB_PQQE"/>
    <property type="match status" value="1"/>
</dbReference>
<comment type="catalytic activity">
    <reaction evidence="11 12">
        <text>GTP + AH2 + S-adenosyl-L-methionine = (8S)-3',8-cyclo-7,8-dihydroguanosine 5'-triphosphate + 5'-deoxyadenosine + L-methionine + A + H(+)</text>
        <dbReference type="Rhea" id="RHEA:49576"/>
        <dbReference type="ChEBI" id="CHEBI:13193"/>
        <dbReference type="ChEBI" id="CHEBI:15378"/>
        <dbReference type="ChEBI" id="CHEBI:17319"/>
        <dbReference type="ChEBI" id="CHEBI:17499"/>
        <dbReference type="ChEBI" id="CHEBI:37565"/>
        <dbReference type="ChEBI" id="CHEBI:57844"/>
        <dbReference type="ChEBI" id="CHEBI:59789"/>
        <dbReference type="ChEBI" id="CHEBI:131766"/>
        <dbReference type="EC" id="4.1.99.22"/>
    </reaction>
</comment>
<dbReference type="AlphaFoldDB" id="A0A1J0GEE6"/>
<dbReference type="PANTHER" id="PTHR22960:SF0">
    <property type="entry name" value="MOLYBDENUM COFACTOR BIOSYNTHESIS PROTEIN 1"/>
    <property type="match status" value="1"/>
</dbReference>
<feature type="binding site" evidence="12">
    <location>
        <position position="67"/>
    </location>
    <ligand>
        <name>S-adenosyl-L-methionine</name>
        <dbReference type="ChEBI" id="CHEBI:59789"/>
    </ligand>
</feature>
<dbReference type="GO" id="GO:0051539">
    <property type="term" value="F:4 iron, 4 sulfur cluster binding"/>
    <property type="evidence" value="ECO:0007669"/>
    <property type="project" value="UniProtKB-UniRule"/>
</dbReference>
<dbReference type="GO" id="GO:1904047">
    <property type="term" value="F:S-adenosyl-L-methionine binding"/>
    <property type="evidence" value="ECO:0007669"/>
    <property type="project" value="UniProtKB-UniRule"/>
</dbReference>
<accession>A0A1J0GEE6</accession>
<dbReference type="GO" id="GO:0006777">
    <property type="term" value="P:Mo-molybdopterin cofactor biosynthetic process"/>
    <property type="evidence" value="ECO:0007669"/>
    <property type="project" value="UniProtKB-UniRule"/>
</dbReference>
<feature type="binding site" evidence="12">
    <location>
        <position position="20"/>
    </location>
    <ligand>
        <name>[4Fe-4S] cluster</name>
        <dbReference type="ChEBI" id="CHEBI:49883"/>
        <label>1</label>
        <note>4Fe-4S-S-AdoMet</note>
    </ligand>
</feature>
<dbReference type="InterPro" id="IPR007197">
    <property type="entry name" value="rSAM"/>
</dbReference>
<dbReference type="SFLD" id="SFLDG01067">
    <property type="entry name" value="SPASM/twitch_domain_containing"/>
    <property type="match status" value="1"/>
</dbReference>
<feature type="binding site" evidence="12">
    <location>
        <position position="266"/>
    </location>
    <ligand>
        <name>[4Fe-4S] cluster</name>
        <dbReference type="ChEBI" id="CHEBI:49883"/>
        <label>2</label>
        <note>4Fe-4S-substrate</note>
    </ligand>
</feature>
<evidence type="ECO:0000256" key="7">
    <source>
        <dbReference type="ARBA" id="ARBA00023014"/>
    </source>
</evidence>
<keyword evidence="6 12" id="KW-0408">Iron</keyword>
<keyword evidence="9 12" id="KW-0501">Molybdenum cofactor biosynthesis</keyword>
<keyword evidence="8 12" id="KW-0342">GTP-binding</keyword>
<dbReference type="InterPro" id="IPR050105">
    <property type="entry name" value="MoCo_biosynth_MoaA/MoaC"/>
</dbReference>
<keyword evidence="15" id="KW-1185">Reference proteome</keyword>
<dbReference type="EC" id="4.1.99.22" evidence="1 12"/>
<dbReference type="Pfam" id="PF06463">
    <property type="entry name" value="Mob_synth_C"/>
    <property type="match status" value="1"/>
</dbReference>
<dbReference type="InterPro" id="IPR013483">
    <property type="entry name" value="MoaA"/>
</dbReference>
<evidence type="ECO:0000256" key="2">
    <source>
        <dbReference type="ARBA" id="ARBA00022485"/>
    </source>
</evidence>
<sequence>MRDSHGRNINYLRISVTDRCNLRCIYCMPEQGIKKLEHVDILRFEEIFKIVKVSEKLGINKVRYTGGEPLVMKDIDKLIYETSKLQGIEDISITTNGILLGDMASDLKKAGLKRVNISLDTLDDVKFKSITRIGNLDKVMKSIDRCLTLGLKPVKINTVLMRGFNDTEFEDFLNLTREMPIEIRFIELMPIGEGIKIYDKSKISFMEILKNHPELTQIENEKSSTAQMYKIKGAKGKIGFISPVSCKFCADCNKIRLTSTGTIKPCLHSKEEINLKQYLNNEEMLTNTLKQAIFDKPLEHHLEEEKISRSEKMMYQIGG</sequence>
<dbReference type="STRING" id="1552.A7L45_05890"/>
<dbReference type="SFLD" id="SFLDG01386">
    <property type="entry name" value="main_SPASM_domain-containing"/>
    <property type="match status" value="1"/>
</dbReference>
<dbReference type="SFLD" id="SFLDG01383">
    <property type="entry name" value="cyclic_pyranopterin_phosphate"/>
    <property type="match status" value="1"/>
</dbReference>
<organism evidence="14 15">
    <name type="scientific">Clostridium estertheticum subsp. estertheticum</name>
    <dbReference type="NCBI Taxonomy" id="1552"/>
    <lineage>
        <taxon>Bacteria</taxon>
        <taxon>Bacillati</taxon>
        <taxon>Bacillota</taxon>
        <taxon>Clostridia</taxon>
        <taxon>Eubacteriales</taxon>
        <taxon>Clostridiaceae</taxon>
        <taxon>Clostridium</taxon>
    </lineage>
</organism>
<dbReference type="InterPro" id="IPR058240">
    <property type="entry name" value="rSAM_sf"/>
</dbReference>
<evidence type="ECO:0000256" key="6">
    <source>
        <dbReference type="ARBA" id="ARBA00023004"/>
    </source>
</evidence>
<feature type="binding site" evidence="12">
    <location>
        <position position="13"/>
    </location>
    <ligand>
        <name>GTP</name>
        <dbReference type="ChEBI" id="CHEBI:37565"/>
    </ligand>
</feature>
<dbReference type="PROSITE" id="PS51918">
    <property type="entry name" value="RADICAL_SAM"/>
    <property type="match status" value="1"/>
</dbReference>
<feature type="binding site" evidence="12">
    <location>
        <position position="94"/>
    </location>
    <ligand>
        <name>GTP</name>
        <dbReference type="ChEBI" id="CHEBI:37565"/>
    </ligand>
</feature>
<dbReference type="SFLD" id="SFLDS00029">
    <property type="entry name" value="Radical_SAM"/>
    <property type="match status" value="1"/>
</dbReference>
<dbReference type="KEGG" id="ceu:A7L45_05890"/>
<dbReference type="Proteomes" id="UP000182569">
    <property type="component" value="Chromosome"/>
</dbReference>
<feature type="binding site" evidence="12">
    <location>
        <position position="63"/>
    </location>
    <ligand>
        <name>GTP</name>
        <dbReference type="ChEBI" id="CHEBI:37565"/>
    </ligand>
</feature>
<comment type="similarity">
    <text evidence="12">Belongs to the radical SAM superfamily. MoaA family.</text>
</comment>
<evidence type="ECO:0000256" key="10">
    <source>
        <dbReference type="ARBA" id="ARBA00023239"/>
    </source>
</evidence>
<dbReference type="Pfam" id="PF04055">
    <property type="entry name" value="Radical_SAM"/>
    <property type="match status" value="1"/>
</dbReference>
<feature type="binding site" evidence="12">
    <location>
        <position position="155"/>
    </location>
    <ligand>
        <name>GTP</name>
        <dbReference type="ChEBI" id="CHEBI:37565"/>
    </ligand>
</feature>
<evidence type="ECO:0000259" key="13">
    <source>
        <dbReference type="PROSITE" id="PS51918"/>
    </source>
</evidence>
<dbReference type="SUPFAM" id="SSF102114">
    <property type="entry name" value="Radical SAM enzymes"/>
    <property type="match status" value="1"/>
</dbReference>
<dbReference type="InterPro" id="IPR010505">
    <property type="entry name" value="MoaA_twitch"/>
</dbReference>
<evidence type="ECO:0000256" key="12">
    <source>
        <dbReference type="HAMAP-Rule" id="MF_01225"/>
    </source>
</evidence>
<gene>
    <name evidence="12" type="primary">moaA</name>
    <name evidence="14" type="ORF">A7L45_05890</name>
</gene>
<comment type="subunit">
    <text evidence="12">Monomer and homodimer.</text>
</comment>
<comment type="cofactor">
    <cofactor evidence="12">
        <name>[4Fe-4S] cluster</name>
        <dbReference type="ChEBI" id="CHEBI:49883"/>
    </cofactor>
    <text evidence="12">Binds 2 [4Fe-4S] clusters. Binds 1 [4Fe-4S] cluster coordinated with 3 cysteines and an exchangeable S-adenosyl-L-methionine and 1 [4Fe-4S] cluster coordinated with 3 cysteines and the GTP-derived substrate.</text>
</comment>
<dbReference type="SMART" id="SM00729">
    <property type="entry name" value="Elp3"/>
    <property type="match status" value="1"/>
</dbReference>
<evidence type="ECO:0000256" key="8">
    <source>
        <dbReference type="ARBA" id="ARBA00023134"/>
    </source>
</evidence>
<feature type="domain" description="Radical SAM core" evidence="13">
    <location>
        <begin position="4"/>
        <end position="219"/>
    </location>
</feature>
<dbReference type="GO" id="GO:0046872">
    <property type="term" value="F:metal ion binding"/>
    <property type="evidence" value="ECO:0007669"/>
    <property type="project" value="UniProtKB-KW"/>
</dbReference>
<feature type="binding site" evidence="12">
    <location>
        <position position="27"/>
    </location>
    <ligand>
        <name>[4Fe-4S] cluster</name>
        <dbReference type="ChEBI" id="CHEBI:49883"/>
        <label>1</label>
        <note>4Fe-4S-S-AdoMet</note>
    </ligand>
</feature>
<dbReference type="OrthoDB" id="9763993at2"/>
<dbReference type="NCBIfam" id="NF001199">
    <property type="entry name" value="PRK00164.2-1"/>
    <property type="match status" value="1"/>
</dbReference>
<evidence type="ECO:0000313" key="14">
    <source>
        <dbReference type="EMBL" id="APC39631.1"/>
    </source>
</evidence>
<evidence type="ECO:0000256" key="5">
    <source>
        <dbReference type="ARBA" id="ARBA00022741"/>
    </source>
</evidence>
<dbReference type="NCBIfam" id="TIGR02666">
    <property type="entry name" value="moaA"/>
    <property type="match status" value="1"/>
</dbReference>
<evidence type="ECO:0000256" key="4">
    <source>
        <dbReference type="ARBA" id="ARBA00022723"/>
    </source>
</evidence>
<dbReference type="RefSeq" id="WP_071611924.1">
    <property type="nucleotide sequence ID" value="NZ_CP015756.1"/>
</dbReference>
<feature type="binding site" evidence="12">
    <location>
        <position position="252"/>
    </location>
    <ligand>
        <name>[4Fe-4S] cluster</name>
        <dbReference type="ChEBI" id="CHEBI:49883"/>
        <label>2</label>
        <note>4Fe-4S-substrate</note>
    </ligand>
</feature>
<dbReference type="Gene3D" id="3.20.20.70">
    <property type="entry name" value="Aldolase class I"/>
    <property type="match status" value="1"/>
</dbReference>
<evidence type="ECO:0000256" key="11">
    <source>
        <dbReference type="ARBA" id="ARBA00048697"/>
    </source>
</evidence>
<dbReference type="InterPro" id="IPR040064">
    <property type="entry name" value="MoaA-like"/>
</dbReference>
<feature type="binding site" evidence="12">
    <location>
        <position position="24"/>
    </location>
    <ligand>
        <name>[4Fe-4S] cluster</name>
        <dbReference type="ChEBI" id="CHEBI:49883"/>
        <label>1</label>
        <note>4Fe-4S-S-AdoMet</note>
    </ligand>
</feature>
<feature type="binding site" evidence="12">
    <location>
        <position position="26"/>
    </location>
    <ligand>
        <name>S-adenosyl-L-methionine</name>
        <dbReference type="ChEBI" id="CHEBI:59789"/>
    </ligand>
</feature>
<protein>
    <recommendedName>
        <fullName evidence="1 12">GTP 3',8-cyclase</fullName>
        <ecNumber evidence="1 12">4.1.99.22</ecNumber>
    </recommendedName>
    <alternativeName>
        <fullName evidence="12">Molybdenum cofactor biosynthesis protein A</fullName>
    </alternativeName>
</protein>
<name>A0A1J0GEE6_9CLOT</name>
<proteinExistence type="inferred from homology"/>
<dbReference type="InterPro" id="IPR013785">
    <property type="entry name" value="Aldolase_TIM"/>
</dbReference>
<feature type="binding site" evidence="12">
    <location>
        <position position="118"/>
    </location>
    <ligand>
        <name>S-adenosyl-L-methionine</name>
        <dbReference type="ChEBI" id="CHEBI:59789"/>
    </ligand>
</feature>
<dbReference type="GO" id="GO:0061798">
    <property type="term" value="F:GTP 3',8'-cyclase activity"/>
    <property type="evidence" value="ECO:0007669"/>
    <property type="project" value="UniProtKB-UniRule"/>
</dbReference>
<dbReference type="CDD" id="cd21117">
    <property type="entry name" value="Twitch_MoaA"/>
    <property type="match status" value="1"/>
</dbReference>
<evidence type="ECO:0000256" key="3">
    <source>
        <dbReference type="ARBA" id="ARBA00022691"/>
    </source>
</evidence>
<keyword evidence="10 12" id="KW-0456">Lyase</keyword>
<keyword evidence="7 12" id="KW-0411">Iron-sulfur</keyword>
<dbReference type="GO" id="GO:0061799">
    <property type="term" value="F:cyclic pyranopterin monophosphate synthase activity"/>
    <property type="evidence" value="ECO:0007669"/>
    <property type="project" value="TreeGrafter"/>
</dbReference>
<evidence type="ECO:0000256" key="9">
    <source>
        <dbReference type="ARBA" id="ARBA00023150"/>
    </source>
</evidence>
<keyword evidence="2 12" id="KW-0004">4Fe-4S</keyword>
<feature type="binding site" evidence="12">
    <location>
        <position position="189"/>
    </location>
    <ligand>
        <name>S-adenosyl-L-methionine</name>
        <dbReference type="ChEBI" id="CHEBI:59789"/>
    </ligand>
</feature>
<dbReference type="CDD" id="cd01335">
    <property type="entry name" value="Radical_SAM"/>
    <property type="match status" value="1"/>
</dbReference>
<feature type="binding site" evidence="12">
    <location>
        <begin position="254"/>
        <end position="256"/>
    </location>
    <ligand>
        <name>GTP</name>
        <dbReference type="ChEBI" id="CHEBI:37565"/>
    </ligand>
</feature>
<evidence type="ECO:0000256" key="1">
    <source>
        <dbReference type="ARBA" id="ARBA00012167"/>
    </source>
</evidence>
<dbReference type="UniPathway" id="UPA00344"/>
<keyword evidence="5 12" id="KW-0547">Nucleotide-binding</keyword>
<comment type="function">
    <text evidence="12">Catalyzes the cyclization of GTP to (8S)-3',8-cyclo-7,8-dihydroguanosine 5'-triphosphate.</text>
</comment>
<dbReference type="InterPro" id="IPR006638">
    <property type="entry name" value="Elp3/MiaA/NifB-like_rSAM"/>
</dbReference>
<dbReference type="PANTHER" id="PTHR22960">
    <property type="entry name" value="MOLYBDOPTERIN COFACTOR SYNTHESIS PROTEIN A"/>
    <property type="match status" value="1"/>
</dbReference>
<evidence type="ECO:0000313" key="15">
    <source>
        <dbReference type="Proteomes" id="UP000182569"/>
    </source>
</evidence>
<reference evidence="15" key="1">
    <citation type="journal article" date="2016" name="Front. Microbiol.">
        <title>Complete Genome Sequence of Clostridium estertheticum DSM 8809, a Microbe Identified in Spoiled Vacuum Packed Beef.</title>
        <authorList>
            <person name="Yu Z."/>
            <person name="Gunn L."/>
            <person name="Brennan E."/>
            <person name="Reid R."/>
            <person name="Wall P.G."/>
            <person name="Gaora O.P."/>
            <person name="Hurley D."/>
            <person name="Bolton D."/>
            <person name="Fanning S."/>
        </authorList>
    </citation>
    <scope>NUCLEOTIDE SEQUENCE [LARGE SCALE GENOMIC DNA]</scope>
    <source>
        <strain evidence="15">DSM 8809</strain>
    </source>
</reference>
<keyword evidence="4 12" id="KW-0479">Metal-binding</keyword>
<keyword evidence="3 12" id="KW-0949">S-adenosyl-L-methionine</keyword>
<comment type="pathway">
    <text evidence="12">Cofactor biosynthesis; molybdopterin biosynthesis.</text>
</comment>
<feature type="binding site" evidence="12">
    <location>
        <position position="249"/>
    </location>
    <ligand>
        <name>[4Fe-4S] cluster</name>
        <dbReference type="ChEBI" id="CHEBI:49883"/>
        <label>2</label>
        <note>4Fe-4S-substrate</note>
    </ligand>
</feature>
<dbReference type="EMBL" id="CP015756">
    <property type="protein sequence ID" value="APC39631.1"/>
    <property type="molecule type" value="Genomic_DNA"/>
</dbReference>
<dbReference type="HAMAP" id="MF_01225_B">
    <property type="entry name" value="MoaA_B"/>
    <property type="match status" value="1"/>
</dbReference>